<dbReference type="InterPro" id="IPR051200">
    <property type="entry name" value="Host-pathogen_enzymatic-act"/>
</dbReference>
<dbReference type="AlphaFoldDB" id="A0A2T0XDL2"/>
<evidence type="ECO:0000313" key="2">
    <source>
        <dbReference type="Proteomes" id="UP000252733"/>
    </source>
</evidence>
<dbReference type="PROSITE" id="PS51257">
    <property type="entry name" value="PROKAR_LIPOPROTEIN"/>
    <property type="match status" value="1"/>
</dbReference>
<accession>A0A2T0XDL2</accession>
<name>A0A2T0XDL2_9BACT</name>
<dbReference type="InterPro" id="IPR031815">
    <property type="entry name" value="DUF5074"/>
</dbReference>
<dbReference type="Proteomes" id="UP000252733">
    <property type="component" value="Unassembled WGS sequence"/>
</dbReference>
<dbReference type="Gene3D" id="2.130.10.10">
    <property type="entry name" value="YVTN repeat-like/Quinoprotein amine dehydrogenase"/>
    <property type="match status" value="1"/>
</dbReference>
<dbReference type="PANTHER" id="PTHR47197:SF3">
    <property type="entry name" value="DIHYDRO-HEME D1 DEHYDROGENASE"/>
    <property type="match status" value="1"/>
</dbReference>
<dbReference type="PANTHER" id="PTHR47197">
    <property type="entry name" value="PROTEIN NIRF"/>
    <property type="match status" value="1"/>
</dbReference>
<keyword evidence="2" id="KW-1185">Reference proteome</keyword>
<proteinExistence type="predicted"/>
<dbReference type="Pfam" id="PF16819">
    <property type="entry name" value="DUF5074"/>
    <property type="match status" value="1"/>
</dbReference>
<comment type="caution">
    <text evidence="1">The sequence shown here is derived from an EMBL/GenBank/DDBJ whole genome shotgun (WGS) entry which is preliminary data.</text>
</comment>
<dbReference type="InterPro" id="IPR015943">
    <property type="entry name" value="WD40/YVTN_repeat-like_dom_sf"/>
</dbReference>
<sequence length="371" mass="39267">MDFLKKGVFSAGVLKALSLALFMAFVSCESDDDPVIVKDKGDFVNGVFVLNQGAMNAANASVSFIAQDTVMGNLFAERNGAVLGDVLQDMVSVDTLSFLVLNNSHSLMVVNNKNFNYVGQISEGINNPRYAAVYDGLIYVSQWGNGGEVAVVDPEQMQVVSSINVGVGPEGLEVVGDELWVANCGGYATDNIISVIDPVNDEVIKEITVNDNPQDLIVDADGDVWVLATGRSEYDAVSGSFVSVSPAAIHHINASSYDVEQTFLPDEVIYGKATKIALAADGQSFYFGGGYGFPGIWEVDITASELPQETFADVTPSGLGVNPANGDLYVGVAPNFTAAGRVEIYSANGTAVETYEDNIGIGPCNFVFVSE</sequence>
<protein>
    <submittedName>
        <fullName evidence="1">YVTN family beta-propeller protein</fullName>
    </submittedName>
</protein>
<evidence type="ECO:0000313" key="1">
    <source>
        <dbReference type="EMBL" id="RCW32681.1"/>
    </source>
</evidence>
<dbReference type="SUPFAM" id="SSF63825">
    <property type="entry name" value="YWTD domain"/>
    <property type="match status" value="1"/>
</dbReference>
<dbReference type="EMBL" id="QPIZ01000014">
    <property type="protein sequence ID" value="RCW32681.1"/>
    <property type="molecule type" value="Genomic_DNA"/>
</dbReference>
<dbReference type="STRING" id="1168289.GCA_000259075_02856"/>
<gene>
    <name evidence="1" type="ORF">DFO77_1147</name>
</gene>
<reference evidence="1 2" key="1">
    <citation type="submission" date="2018-07" db="EMBL/GenBank/DDBJ databases">
        <title>Freshwater and sediment microbial communities from various areas in North America, analyzing microbe dynamics in response to fracking.</title>
        <authorList>
            <person name="Lamendella R."/>
        </authorList>
    </citation>
    <scope>NUCLEOTIDE SEQUENCE [LARGE SCALE GENOMIC DNA]</scope>
    <source>
        <strain evidence="1 2">160A</strain>
    </source>
</reference>
<organism evidence="1 2">
    <name type="scientific">Marinilabilia salmonicolor</name>
    <dbReference type="NCBI Taxonomy" id="989"/>
    <lineage>
        <taxon>Bacteria</taxon>
        <taxon>Pseudomonadati</taxon>
        <taxon>Bacteroidota</taxon>
        <taxon>Bacteroidia</taxon>
        <taxon>Marinilabiliales</taxon>
        <taxon>Marinilabiliaceae</taxon>
        <taxon>Marinilabilia</taxon>
    </lineage>
</organism>